<dbReference type="InterPro" id="IPR014830">
    <property type="entry name" value="Glycolipid_transfer_prot_dom"/>
</dbReference>
<dbReference type="SUPFAM" id="SSF110004">
    <property type="entry name" value="Glycolipid transfer protein, GLTP"/>
    <property type="match status" value="1"/>
</dbReference>
<evidence type="ECO:0000256" key="7">
    <source>
        <dbReference type="ARBA" id="ARBA00037246"/>
    </source>
</evidence>
<gene>
    <name evidence="9" type="primary">Gltp</name>
</gene>
<dbReference type="PANTHER" id="PTHR10219:SF97">
    <property type="entry name" value="GLYCOLIPID TRANSFER PROTEIN"/>
    <property type="match status" value="1"/>
</dbReference>
<comment type="subcellular location">
    <subcellularLocation>
        <location evidence="1">Cytoplasm</location>
    </subcellularLocation>
</comment>
<feature type="domain" description="Glycolipid transfer protein" evidence="8">
    <location>
        <begin position="17"/>
        <end position="169"/>
    </location>
</feature>
<comment type="function">
    <text evidence="7">Accelerates the intermembrane transfer of various glycolipids. Catalyzes the transfer of various glycosphingolipids between membranes but does not catalyze the transfer of phospholipids. May be involved in the intracellular translocation of glucosylceramides.</text>
</comment>
<keyword evidence="5" id="KW-0677">Repeat</keyword>
<evidence type="ECO:0000256" key="3">
    <source>
        <dbReference type="ARBA" id="ARBA00022448"/>
    </source>
</evidence>
<accession>A0A6F9DD01</accession>
<dbReference type="Gene3D" id="1.10.3520.10">
    <property type="entry name" value="Glycolipid transfer protein"/>
    <property type="match status" value="1"/>
</dbReference>
<sequence>MPLLKPGFLPVPEDKRIKTLEFIEACEKIPGFFDLLGGRVFAPVKNDVQGNITKIKTRFFECPDKFETLEDIIDVELQEEDKKLKTKDGNGIATNALMWLKRGLKFILLFVEHLVKNDYDEKNPENLKACARLAYKDSLQTYHGWMVSQLVTAATNACPYRKNFMELLAKEENLSTEEVLKSASEFIVNFRATVDVVYELFDKKGVEKTQKA</sequence>
<evidence type="ECO:0000256" key="2">
    <source>
        <dbReference type="ARBA" id="ARBA00007148"/>
    </source>
</evidence>
<dbReference type="PANTHER" id="PTHR10219">
    <property type="entry name" value="GLYCOLIPID TRANSFER PROTEIN-RELATED"/>
    <property type="match status" value="1"/>
</dbReference>
<protein>
    <submittedName>
        <fullName evidence="9">Glycolipid transfer protein-like</fullName>
    </submittedName>
</protein>
<evidence type="ECO:0000313" key="9">
    <source>
        <dbReference type="EMBL" id="CAB3249582.1"/>
    </source>
</evidence>
<dbReference type="GO" id="GO:1902387">
    <property type="term" value="F:ceramide 1-phosphate binding"/>
    <property type="evidence" value="ECO:0007669"/>
    <property type="project" value="TreeGrafter"/>
</dbReference>
<dbReference type="GO" id="GO:0016020">
    <property type="term" value="C:membrane"/>
    <property type="evidence" value="ECO:0007669"/>
    <property type="project" value="TreeGrafter"/>
</dbReference>
<organism evidence="9">
    <name type="scientific">Phallusia mammillata</name>
    <dbReference type="NCBI Taxonomy" id="59560"/>
    <lineage>
        <taxon>Eukaryota</taxon>
        <taxon>Metazoa</taxon>
        <taxon>Chordata</taxon>
        <taxon>Tunicata</taxon>
        <taxon>Ascidiacea</taxon>
        <taxon>Phlebobranchia</taxon>
        <taxon>Ascidiidae</taxon>
        <taxon>Phallusia</taxon>
    </lineage>
</organism>
<dbReference type="AlphaFoldDB" id="A0A6F9DD01"/>
<dbReference type="Pfam" id="PF08718">
    <property type="entry name" value="GLTP"/>
    <property type="match status" value="1"/>
</dbReference>
<comment type="similarity">
    <text evidence="2">Belongs to the GLTP family.</text>
</comment>
<dbReference type="GO" id="GO:1902388">
    <property type="term" value="F:ceramide 1-phosphate transfer activity"/>
    <property type="evidence" value="ECO:0007669"/>
    <property type="project" value="TreeGrafter"/>
</dbReference>
<dbReference type="InterPro" id="IPR036497">
    <property type="entry name" value="GLTP_sf"/>
</dbReference>
<evidence type="ECO:0000256" key="4">
    <source>
        <dbReference type="ARBA" id="ARBA00022490"/>
    </source>
</evidence>
<evidence type="ECO:0000259" key="8">
    <source>
        <dbReference type="Pfam" id="PF08718"/>
    </source>
</evidence>
<evidence type="ECO:0000256" key="5">
    <source>
        <dbReference type="ARBA" id="ARBA00022737"/>
    </source>
</evidence>
<reference evidence="9" key="1">
    <citation type="submission" date="2020-04" db="EMBL/GenBank/DDBJ databases">
        <authorList>
            <person name="Neveu A P."/>
        </authorList>
    </citation>
    <scope>NUCLEOTIDE SEQUENCE</scope>
    <source>
        <tissue evidence="9">Whole embryo</tissue>
    </source>
</reference>
<evidence type="ECO:0000256" key="1">
    <source>
        <dbReference type="ARBA" id="ARBA00004496"/>
    </source>
</evidence>
<keyword evidence="4" id="KW-0963">Cytoplasm</keyword>
<dbReference type="FunFam" id="1.10.3520.10:FF:000001">
    <property type="entry name" value="Pleckstrin domain-containing family A member 8"/>
    <property type="match status" value="1"/>
</dbReference>
<dbReference type="EMBL" id="LR785472">
    <property type="protein sequence ID" value="CAB3249582.1"/>
    <property type="molecule type" value="mRNA"/>
</dbReference>
<keyword evidence="6" id="KW-0445">Lipid transport</keyword>
<keyword evidence="3" id="KW-0813">Transport</keyword>
<proteinExistence type="evidence at transcript level"/>
<name>A0A6F9DD01_9ASCI</name>
<dbReference type="GO" id="GO:0005829">
    <property type="term" value="C:cytosol"/>
    <property type="evidence" value="ECO:0007669"/>
    <property type="project" value="TreeGrafter"/>
</dbReference>
<evidence type="ECO:0000256" key="6">
    <source>
        <dbReference type="ARBA" id="ARBA00023055"/>
    </source>
</evidence>